<protein>
    <submittedName>
        <fullName evidence="2">Uncharacterized protein</fullName>
    </submittedName>
</protein>
<evidence type="ECO:0000313" key="3">
    <source>
        <dbReference type="Proteomes" id="UP001222027"/>
    </source>
</evidence>
<name>A0AAV8QD33_ENSVE</name>
<proteinExistence type="predicted"/>
<sequence>MWLSRVWSWLMGPTEDEEMPDLESGYPMSPQEVQPMPDLESDHSPYAPSSSSSSGTGFHAEVSMEQQLDDQIQSCKAECRRLQERIVPIIEALRAVRKGPSWQQELKDCVSRKGEMEQDRERLSKEYQDCESTLKRLLTMVGSKKKGKAISSSPPS</sequence>
<keyword evidence="3" id="KW-1185">Reference proteome</keyword>
<dbReference type="EMBL" id="JAQQAF010000001">
    <property type="protein sequence ID" value="KAJ8511266.1"/>
    <property type="molecule type" value="Genomic_DNA"/>
</dbReference>
<dbReference type="AlphaFoldDB" id="A0AAV8QD33"/>
<comment type="caution">
    <text evidence="2">The sequence shown here is derived from an EMBL/GenBank/DDBJ whole genome shotgun (WGS) entry which is preliminary data.</text>
</comment>
<feature type="region of interest" description="Disordered" evidence="1">
    <location>
        <begin position="14"/>
        <end position="70"/>
    </location>
</feature>
<evidence type="ECO:0000256" key="1">
    <source>
        <dbReference type="SAM" id="MobiDB-lite"/>
    </source>
</evidence>
<organism evidence="2 3">
    <name type="scientific">Ensete ventricosum</name>
    <name type="common">Abyssinian banana</name>
    <name type="synonym">Musa ensete</name>
    <dbReference type="NCBI Taxonomy" id="4639"/>
    <lineage>
        <taxon>Eukaryota</taxon>
        <taxon>Viridiplantae</taxon>
        <taxon>Streptophyta</taxon>
        <taxon>Embryophyta</taxon>
        <taxon>Tracheophyta</taxon>
        <taxon>Spermatophyta</taxon>
        <taxon>Magnoliopsida</taxon>
        <taxon>Liliopsida</taxon>
        <taxon>Zingiberales</taxon>
        <taxon>Musaceae</taxon>
        <taxon>Ensete</taxon>
    </lineage>
</organism>
<evidence type="ECO:0000313" key="2">
    <source>
        <dbReference type="EMBL" id="KAJ8511266.1"/>
    </source>
</evidence>
<gene>
    <name evidence="2" type="ORF">OPV22_001700</name>
</gene>
<accession>A0AAV8QD33</accession>
<dbReference type="Proteomes" id="UP001222027">
    <property type="component" value="Unassembled WGS sequence"/>
</dbReference>
<reference evidence="2 3" key="1">
    <citation type="submission" date="2022-12" db="EMBL/GenBank/DDBJ databases">
        <title>Chromosome-scale assembly of the Ensete ventricosum genome.</title>
        <authorList>
            <person name="Dussert Y."/>
            <person name="Stocks J."/>
            <person name="Wendawek A."/>
            <person name="Woldeyes F."/>
            <person name="Nichols R.A."/>
            <person name="Borrell J.S."/>
        </authorList>
    </citation>
    <scope>NUCLEOTIDE SEQUENCE [LARGE SCALE GENOMIC DNA]</scope>
    <source>
        <strain evidence="3">cv. Maze</strain>
        <tissue evidence="2">Seeds</tissue>
    </source>
</reference>